<evidence type="ECO:0000256" key="7">
    <source>
        <dbReference type="ARBA" id="ARBA00047899"/>
    </source>
</evidence>
<sequence>MQPATEESDCHTPKKQILHSIKIPASPYMKRIGFGTGIAVYELERSPAFNKFRSPWALKKLLKRTRKDTAKNTELQKRLNYEAEILRKLDHPNIVGFRAFVEKKDGNILAMEECSFCLGDLIEKRQEDEKGPFDAKILKKVCLDVAKAISYLHNTALLMHCDLKSYNVLIKNDFEKCKLCDFGVCLPITADGNLDLNKAPRAKFCGTKCWYAPEVLRDPQIITTKADIYSFGLMIWEMIALCPPIFEDMIEDIKKTSEMDEEKLDELLAKEGFRKRPPIPADVDLGEEYKHILEIYYRCTCEDMKDRPLASDLEVILNDIFYKK</sequence>
<dbReference type="EC" id="2.7.11.1" evidence="1"/>
<keyword evidence="3" id="KW-0808">Transferase</keyword>
<dbReference type="InterPro" id="IPR051681">
    <property type="entry name" value="Ser/Thr_Kinases-Pseudokinases"/>
</dbReference>
<name>A0A9N9QJ95_9CUCU</name>
<dbReference type="PANTHER" id="PTHR44329:SF285">
    <property type="entry name" value="V-MOS MOLONEY MURINE SARCOMA VIRAL ONCO HOMOLOG"/>
    <property type="match status" value="1"/>
</dbReference>
<dbReference type="Gene3D" id="3.30.200.20">
    <property type="entry name" value="Phosphorylase Kinase, domain 1"/>
    <property type="match status" value="1"/>
</dbReference>
<evidence type="ECO:0000256" key="3">
    <source>
        <dbReference type="ARBA" id="ARBA00022679"/>
    </source>
</evidence>
<reference evidence="10" key="1">
    <citation type="submission" date="2022-01" db="EMBL/GenBank/DDBJ databases">
        <authorList>
            <person name="King R."/>
        </authorList>
    </citation>
    <scope>NUCLEOTIDE SEQUENCE</scope>
</reference>
<dbReference type="PANTHER" id="PTHR44329">
    <property type="entry name" value="SERINE/THREONINE-PROTEIN KINASE TNNI3K-RELATED"/>
    <property type="match status" value="1"/>
</dbReference>
<keyword evidence="11" id="KW-1185">Reference proteome</keyword>
<dbReference type="Proteomes" id="UP001152799">
    <property type="component" value="Chromosome 1"/>
</dbReference>
<dbReference type="OrthoDB" id="4062651at2759"/>
<dbReference type="Pfam" id="PF00069">
    <property type="entry name" value="Pkinase"/>
    <property type="match status" value="1"/>
</dbReference>
<dbReference type="SUPFAM" id="SSF56112">
    <property type="entry name" value="Protein kinase-like (PK-like)"/>
    <property type="match status" value="1"/>
</dbReference>
<proteinExistence type="predicted"/>
<gene>
    <name evidence="10" type="ORF">CEUTPL_LOCUS1636</name>
</gene>
<dbReference type="InterPro" id="IPR011009">
    <property type="entry name" value="Kinase-like_dom_sf"/>
</dbReference>
<dbReference type="GO" id="GO:0004674">
    <property type="term" value="F:protein serine/threonine kinase activity"/>
    <property type="evidence" value="ECO:0007669"/>
    <property type="project" value="UniProtKB-KW"/>
</dbReference>
<evidence type="ECO:0000256" key="6">
    <source>
        <dbReference type="ARBA" id="ARBA00022840"/>
    </source>
</evidence>
<dbReference type="GO" id="GO:0005524">
    <property type="term" value="F:ATP binding"/>
    <property type="evidence" value="ECO:0007669"/>
    <property type="project" value="UniProtKB-KW"/>
</dbReference>
<evidence type="ECO:0000256" key="5">
    <source>
        <dbReference type="ARBA" id="ARBA00022777"/>
    </source>
</evidence>
<evidence type="ECO:0000256" key="2">
    <source>
        <dbReference type="ARBA" id="ARBA00022527"/>
    </source>
</evidence>
<keyword evidence="6" id="KW-0067">ATP-binding</keyword>
<organism evidence="10 11">
    <name type="scientific">Ceutorhynchus assimilis</name>
    <name type="common">cabbage seed weevil</name>
    <dbReference type="NCBI Taxonomy" id="467358"/>
    <lineage>
        <taxon>Eukaryota</taxon>
        <taxon>Metazoa</taxon>
        <taxon>Ecdysozoa</taxon>
        <taxon>Arthropoda</taxon>
        <taxon>Hexapoda</taxon>
        <taxon>Insecta</taxon>
        <taxon>Pterygota</taxon>
        <taxon>Neoptera</taxon>
        <taxon>Endopterygota</taxon>
        <taxon>Coleoptera</taxon>
        <taxon>Polyphaga</taxon>
        <taxon>Cucujiformia</taxon>
        <taxon>Curculionidae</taxon>
        <taxon>Ceutorhynchinae</taxon>
        <taxon>Ceutorhynchus</taxon>
    </lineage>
</organism>
<comment type="catalytic activity">
    <reaction evidence="7">
        <text>L-threonyl-[protein] + ATP = O-phospho-L-threonyl-[protein] + ADP + H(+)</text>
        <dbReference type="Rhea" id="RHEA:46608"/>
        <dbReference type="Rhea" id="RHEA-COMP:11060"/>
        <dbReference type="Rhea" id="RHEA-COMP:11605"/>
        <dbReference type="ChEBI" id="CHEBI:15378"/>
        <dbReference type="ChEBI" id="CHEBI:30013"/>
        <dbReference type="ChEBI" id="CHEBI:30616"/>
        <dbReference type="ChEBI" id="CHEBI:61977"/>
        <dbReference type="ChEBI" id="CHEBI:456216"/>
        <dbReference type="EC" id="2.7.11.1"/>
    </reaction>
</comment>
<keyword evidence="2" id="KW-0723">Serine/threonine-protein kinase</keyword>
<dbReference type="AlphaFoldDB" id="A0A9N9QJ95"/>
<protein>
    <recommendedName>
        <fullName evidence="1">non-specific serine/threonine protein kinase</fullName>
        <ecNumber evidence="1">2.7.11.1</ecNumber>
    </recommendedName>
</protein>
<accession>A0A9N9QJ95</accession>
<comment type="catalytic activity">
    <reaction evidence="8">
        <text>L-seryl-[protein] + ATP = O-phospho-L-seryl-[protein] + ADP + H(+)</text>
        <dbReference type="Rhea" id="RHEA:17989"/>
        <dbReference type="Rhea" id="RHEA-COMP:9863"/>
        <dbReference type="Rhea" id="RHEA-COMP:11604"/>
        <dbReference type="ChEBI" id="CHEBI:15378"/>
        <dbReference type="ChEBI" id="CHEBI:29999"/>
        <dbReference type="ChEBI" id="CHEBI:30616"/>
        <dbReference type="ChEBI" id="CHEBI:83421"/>
        <dbReference type="ChEBI" id="CHEBI:456216"/>
        <dbReference type="EC" id="2.7.11.1"/>
    </reaction>
</comment>
<dbReference type="InterPro" id="IPR000719">
    <property type="entry name" value="Prot_kinase_dom"/>
</dbReference>
<keyword evidence="5" id="KW-0418">Kinase</keyword>
<dbReference type="EMBL" id="OU892277">
    <property type="protein sequence ID" value="CAG9760920.1"/>
    <property type="molecule type" value="Genomic_DNA"/>
</dbReference>
<dbReference type="PIRSF" id="PIRSF000654">
    <property type="entry name" value="Integrin-linked_kinase"/>
    <property type="match status" value="1"/>
</dbReference>
<evidence type="ECO:0000313" key="10">
    <source>
        <dbReference type="EMBL" id="CAG9760920.1"/>
    </source>
</evidence>
<evidence type="ECO:0000259" key="9">
    <source>
        <dbReference type="PROSITE" id="PS50011"/>
    </source>
</evidence>
<evidence type="ECO:0000256" key="4">
    <source>
        <dbReference type="ARBA" id="ARBA00022741"/>
    </source>
</evidence>
<feature type="domain" description="Protein kinase" evidence="9">
    <location>
        <begin position="26"/>
        <end position="322"/>
    </location>
</feature>
<evidence type="ECO:0000256" key="1">
    <source>
        <dbReference type="ARBA" id="ARBA00012513"/>
    </source>
</evidence>
<dbReference type="InterPro" id="IPR008271">
    <property type="entry name" value="Ser/Thr_kinase_AS"/>
</dbReference>
<evidence type="ECO:0000256" key="8">
    <source>
        <dbReference type="ARBA" id="ARBA00048679"/>
    </source>
</evidence>
<evidence type="ECO:0000313" key="11">
    <source>
        <dbReference type="Proteomes" id="UP001152799"/>
    </source>
</evidence>
<dbReference type="PROSITE" id="PS50011">
    <property type="entry name" value="PROTEIN_KINASE_DOM"/>
    <property type="match status" value="1"/>
</dbReference>
<dbReference type="Gene3D" id="1.10.510.10">
    <property type="entry name" value="Transferase(Phosphotransferase) domain 1"/>
    <property type="match status" value="1"/>
</dbReference>
<dbReference type="PROSITE" id="PS00108">
    <property type="entry name" value="PROTEIN_KINASE_ST"/>
    <property type="match status" value="1"/>
</dbReference>
<dbReference type="SMART" id="SM00220">
    <property type="entry name" value="S_TKc"/>
    <property type="match status" value="1"/>
</dbReference>
<keyword evidence="4" id="KW-0547">Nucleotide-binding</keyword>